<dbReference type="AlphaFoldDB" id="A0A1I4KQ93"/>
<dbReference type="RefSeq" id="WP_091483261.1">
    <property type="nucleotide sequence ID" value="NZ_FOTR01000004.1"/>
</dbReference>
<organism evidence="2 3">
    <name type="scientific">Gracilibacillus orientalis</name>
    <dbReference type="NCBI Taxonomy" id="334253"/>
    <lineage>
        <taxon>Bacteria</taxon>
        <taxon>Bacillati</taxon>
        <taxon>Bacillota</taxon>
        <taxon>Bacilli</taxon>
        <taxon>Bacillales</taxon>
        <taxon>Bacillaceae</taxon>
        <taxon>Gracilibacillus</taxon>
    </lineage>
</organism>
<keyword evidence="1" id="KW-0812">Transmembrane</keyword>
<feature type="transmembrane region" description="Helical" evidence="1">
    <location>
        <begin position="20"/>
        <end position="42"/>
    </location>
</feature>
<proteinExistence type="predicted"/>
<evidence type="ECO:0000256" key="1">
    <source>
        <dbReference type="SAM" id="Phobius"/>
    </source>
</evidence>
<keyword evidence="1" id="KW-1133">Transmembrane helix</keyword>
<dbReference type="EMBL" id="FOTR01000004">
    <property type="protein sequence ID" value="SFL80924.1"/>
    <property type="molecule type" value="Genomic_DNA"/>
</dbReference>
<accession>A0A1I4KQ93</accession>
<keyword evidence="3" id="KW-1185">Reference proteome</keyword>
<sequence>MNEFEKDVQSKRHDIFDAGFGFVFSFVFFMIIFFIGVIFDAVSS</sequence>
<name>A0A1I4KQ93_9BACI</name>
<dbReference type="InterPro" id="IPR025416">
    <property type="entry name" value="YqzM"/>
</dbReference>
<dbReference type="Proteomes" id="UP000198565">
    <property type="component" value="Unassembled WGS sequence"/>
</dbReference>
<keyword evidence="1" id="KW-0472">Membrane</keyword>
<dbReference type="Pfam" id="PF14141">
    <property type="entry name" value="YqzM"/>
    <property type="match status" value="1"/>
</dbReference>
<evidence type="ECO:0000313" key="3">
    <source>
        <dbReference type="Proteomes" id="UP000198565"/>
    </source>
</evidence>
<evidence type="ECO:0000313" key="2">
    <source>
        <dbReference type="EMBL" id="SFL80924.1"/>
    </source>
</evidence>
<reference evidence="3" key="1">
    <citation type="submission" date="2016-10" db="EMBL/GenBank/DDBJ databases">
        <authorList>
            <person name="Varghese N."/>
            <person name="Submissions S."/>
        </authorList>
    </citation>
    <scope>NUCLEOTIDE SEQUENCE [LARGE SCALE GENOMIC DNA]</scope>
    <source>
        <strain evidence="3">CGMCC 1.4250</strain>
    </source>
</reference>
<gene>
    <name evidence="2" type="ORF">SAMN04487943_10493</name>
</gene>
<protein>
    <submittedName>
        <fullName evidence="2">YqzM-like protein</fullName>
    </submittedName>
</protein>